<dbReference type="GO" id="GO:0005634">
    <property type="term" value="C:nucleus"/>
    <property type="evidence" value="ECO:0007669"/>
    <property type="project" value="TreeGrafter"/>
</dbReference>
<name>A0A9D4PGQ8_RHISA</name>
<dbReference type="PANTHER" id="PTHR21331">
    <property type="entry name" value="BRCA1-ASSOCIATED ATM ACTIVATOR 1"/>
    <property type="match status" value="1"/>
</dbReference>
<organism evidence="3 4">
    <name type="scientific">Rhipicephalus sanguineus</name>
    <name type="common">Brown dog tick</name>
    <name type="synonym">Ixodes sanguineus</name>
    <dbReference type="NCBI Taxonomy" id="34632"/>
    <lineage>
        <taxon>Eukaryota</taxon>
        <taxon>Metazoa</taxon>
        <taxon>Ecdysozoa</taxon>
        <taxon>Arthropoda</taxon>
        <taxon>Chelicerata</taxon>
        <taxon>Arachnida</taxon>
        <taxon>Acari</taxon>
        <taxon>Parasitiformes</taxon>
        <taxon>Ixodida</taxon>
        <taxon>Ixodoidea</taxon>
        <taxon>Ixodidae</taxon>
        <taxon>Rhipicephalinae</taxon>
        <taxon>Rhipicephalus</taxon>
        <taxon>Rhipicephalus</taxon>
    </lineage>
</organism>
<keyword evidence="2" id="KW-0963">Cytoplasm</keyword>
<keyword evidence="4" id="KW-1185">Reference proteome</keyword>
<sequence length="478" mass="52878">MPVPAEQLEKWNAVFDLLLFRQLKDDVDDTLVQKLVTFLDASVRDDSEFGVELWRGCDVMPKLEKAVAVPRTPESLCFALQLIAIFGKLEQMFTSLRDDSRVLKALDRLSDNAGASERVSYLEAVTSFLGHQSGRSWCIEHGVSSKVFQCLQDASVFVQGKAEAFFVAFLESDFSKGNDSEVAAFVDRTLTEELPPRQRRRHEDVIKDISSMALDDADVFARRSAASTLRSWVDRDCLGLRSRHRCALQHCASGMLASDLDCEVQLAGLSIWKTLLGEKLEVPSVVSESAVKEMLGEADTAGFGASMKKAMASDADQEVRKDAQAFLRQLRTRLHDRCPLPGKTREMGCRQDGVDASNYEDNPDCSTDVEAPMECGDSTSNVDRLAAMEEVLDLGVSECLQRKLKLPENIQKPATSLATGTLQLGLVHTEDLLTRLSPLGTFRNCDVEHISLDFHSGDSLLEDILAAAASEHCDRDCY</sequence>
<comment type="subcellular location">
    <subcellularLocation>
        <location evidence="1">Cytoplasm</location>
    </subcellularLocation>
</comment>
<evidence type="ECO:0000256" key="2">
    <source>
        <dbReference type="ARBA" id="ARBA00022490"/>
    </source>
</evidence>
<dbReference type="VEuPathDB" id="VectorBase:RSAN_040507"/>
<proteinExistence type="predicted"/>
<dbReference type="SUPFAM" id="SSF48371">
    <property type="entry name" value="ARM repeat"/>
    <property type="match status" value="1"/>
</dbReference>
<protein>
    <submittedName>
        <fullName evidence="3">Uncharacterized protein</fullName>
    </submittedName>
</protein>
<gene>
    <name evidence="3" type="ORF">HPB52_002706</name>
</gene>
<evidence type="ECO:0000313" key="4">
    <source>
        <dbReference type="Proteomes" id="UP000821837"/>
    </source>
</evidence>
<dbReference type="InterPro" id="IPR038904">
    <property type="entry name" value="BRAT1"/>
</dbReference>
<comment type="caution">
    <text evidence="3">The sequence shown here is derived from an EMBL/GenBank/DDBJ whole genome shotgun (WGS) entry which is preliminary data.</text>
</comment>
<dbReference type="GO" id="GO:0008283">
    <property type="term" value="P:cell population proliferation"/>
    <property type="evidence" value="ECO:0007669"/>
    <property type="project" value="InterPro"/>
</dbReference>
<dbReference type="Proteomes" id="UP000821837">
    <property type="component" value="Unassembled WGS sequence"/>
</dbReference>
<dbReference type="GO" id="GO:0006974">
    <property type="term" value="P:DNA damage response"/>
    <property type="evidence" value="ECO:0007669"/>
    <property type="project" value="InterPro"/>
</dbReference>
<dbReference type="GO" id="GO:0005737">
    <property type="term" value="C:cytoplasm"/>
    <property type="evidence" value="ECO:0007669"/>
    <property type="project" value="UniProtKB-SubCell"/>
</dbReference>
<reference evidence="3" key="1">
    <citation type="journal article" date="2020" name="Cell">
        <title>Large-Scale Comparative Analyses of Tick Genomes Elucidate Their Genetic Diversity and Vector Capacities.</title>
        <authorList>
            <consortium name="Tick Genome and Microbiome Consortium (TIGMIC)"/>
            <person name="Jia N."/>
            <person name="Wang J."/>
            <person name="Shi W."/>
            <person name="Du L."/>
            <person name="Sun Y."/>
            <person name="Zhan W."/>
            <person name="Jiang J.F."/>
            <person name="Wang Q."/>
            <person name="Zhang B."/>
            <person name="Ji P."/>
            <person name="Bell-Sakyi L."/>
            <person name="Cui X.M."/>
            <person name="Yuan T.T."/>
            <person name="Jiang B.G."/>
            <person name="Yang W.F."/>
            <person name="Lam T.T."/>
            <person name="Chang Q.C."/>
            <person name="Ding S.J."/>
            <person name="Wang X.J."/>
            <person name="Zhu J.G."/>
            <person name="Ruan X.D."/>
            <person name="Zhao L."/>
            <person name="Wei J.T."/>
            <person name="Ye R.Z."/>
            <person name="Que T.C."/>
            <person name="Du C.H."/>
            <person name="Zhou Y.H."/>
            <person name="Cheng J.X."/>
            <person name="Dai P.F."/>
            <person name="Guo W.B."/>
            <person name="Han X.H."/>
            <person name="Huang E.J."/>
            <person name="Li L.F."/>
            <person name="Wei W."/>
            <person name="Gao Y.C."/>
            <person name="Liu J.Z."/>
            <person name="Shao H.Z."/>
            <person name="Wang X."/>
            <person name="Wang C.C."/>
            <person name="Yang T.C."/>
            <person name="Huo Q.B."/>
            <person name="Li W."/>
            <person name="Chen H.Y."/>
            <person name="Chen S.E."/>
            <person name="Zhou L.G."/>
            <person name="Ni X.B."/>
            <person name="Tian J.H."/>
            <person name="Sheng Y."/>
            <person name="Liu T."/>
            <person name="Pan Y.S."/>
            <person name="Xia L.Y."/>
            <person name="Li J."/>
            <person name="Zhao F."/>
            <person name="Cao W.C."/>
        </authorList>
    </citation>
    <scope>NUCLEOTIDE SEQUENCE</scope>
    <source>
        <strain evidence="3">Rsan-2018</strain>
    </source>
</reference>
<evidence type="ECO:0000313" key="3">
    <source>
        <dbReference type="EMBL" id="KAH7942931.1"/>
    </source>
</evidence>
<dbReference type="PANTHER" id="PTHR21331:SF2">
    <property type="entry name" value="BRCA1-ASSOCIATED ATM ACTIVATOR 1"/>
    <property type="match status" value="1"/>
</dbReference>
<reference evidence="3" key="2">
    <citation type="submission" date="2021-09" db="EMBL/GenBank/DDBJ databases">
        <authorList>
            <person name="Jia N."/>
            <person name="Wang J."/>
            <person name="Shi W."/>
            <person name="Du L."/>
            <person name="Sun Y."/>
            <person name="Zhan W."/>
            <person name="Jiang J."/>
            <person name="Wang Q."/>
            <person name="Zhang B."/>
            <person name="Ji P."/>
            <person name="Sakyi L.B."/>
            <person name="Cui X."/>
            <person name="Yuan T."/>
            <person name="Jiang B."/>
            <person name="Yang W."/>
            <person name="Lam T.T.-Y."/>
            <person name="Chang Q."/>
            <person name="Ding S."/>
            <person name="Wang X."/>
            <person name="Zhu J."/>
            <person name="Ruan X."/>
            <person name="Zhao L."/>
            <person name="Wei J."/>
            <person name="Que T."/>
            <person name="Du C."/>
            <person name="Cheng J."/>
            <person name="Dai P."/>
            <person name="Han X."/>
            <person name="Huang E."/>
            <person name="Gao Y."/>
            <person name="Liu J."/>
            <person name="Shao H."/>
            <person name="Ye R."/>
            <person name="Li L."/>
            <person name="Wei W."/>
            <person name="Wang X."/>
            <person name="Wang C."/>
            <person name="Huo Q."/>
            <person name="Li W."/>
            <person name="Guo W."/>
            <person name="Chen H."/>
            <person name="Chen S."/>
            <person name="Zhou L."/>
            <person name="Zhou L."/>
            <person name="Ni X."/>
            <person name="Tian J."/>
            <person name="Zhou Y."/>
            <person name="Sheng Y."/>
            <person name="Liu T."/>
            <person name="Pan Y."/>
            <person name="Xia L."/>
            <person name="Li J."/>
            <person name="Zhao F."/>
            <person name="Cao W."/>
        </authorList>
    </citation>
    <scope>NUCLEOTIDE SEQUENCE</scope>
    <source>
        <strain evidence="3">Rsan-2018</strain>
        <tissue evidence="3">Larvae</tissue>
    </source>
</reference>
<accession>A0A9D4PGQ8</accession>
<dbReference type="InterPro" id="IPR016024">
    <property type="entry name" value="ARM-type_fold"/>
</dbReference>
<evidence type="ECO:0000256" key="1">
    <source>
        <dbReference type="ARBA" id="ARBA00004496"/>
    </source>
</evidence>
<dbReference type="EMBL" id="JABSTV010001253">
    <property type="protein sequence ID" value="KAH7942931.1"/>
    <property type="molecule type" value="Genomic_DNA"/>
</dbReference>
<dbReference type="AlphaFoldDB" id="A0A9D4PGQ8"/>